<sequence length="333" mass="38658">MKESLNLNNQIVIYQSKDGKIQLDVKLENETVWLNRQQLSELFGRDIKTIGKHINNALKEELDDTISTVAKFTTVQTEGNREVTRSIAYYNLDMIISVGYRVKSKRGVEFRRWANRVLKQYLIKGYAVNDRIRKQQIAELRQLVQVVSRTIVQQPVPASNESHQLFDVVVDYTYALDTLDNYDYQRLNINKTTKEEYFHATYEKAIYEIEQLRNKFGSSELFGNEKDDSFKSSIGQIYQTFDGVELYPSVEEKAAMLLYLVTKNHSFSDGNKRIAATLFLWFMNNNGILYREDGSKRIADNTLVALTLMIAESRTEEKDVMVKVVVNLINKRN</sequence>
<protein>
    <submittedName>
        <fullName evidence="3">Phosphoribosylaminoimidazolesuccinocarboxamide synthase</fullName>
    </submittedName>
</protein>
<dbReference type="Pfam" id="PF02661">
    <property type="entry name" value="Fic"/>
    <property type="match status" value="1"/>
</dbReference>
<proteinExistence type="predicted"/>
<dbReference type="eggNOG" id="COG3654">
    <property type="taxonomic scope" value="Bacteria"/>
</dbReference>
<dbReference type="InterPro" id="IPR053737">
    <property type="entry name" value="Type_II_TA_Toxin"/>
</dbReference>
<evidence type="ECO:0000259" key="2">
    <source>
        <dbReference type="PROSITE" id="PS51750"/>
    </source>
</evidence>
<dbReference type="Pfam" id="PF13310">
    <property type="entry name" value="Virulence_RhuM"/>
    <property type="match status" value="1"/>
</dbReference>
<dbReference type="eggNOG" id="COG3943">
    <property type="taxonomic scope" value="Bacteria"/>
</dbReference>
<keyword evidence="4" id="KW-1185">Reference proteome</keyword>
<name>D7NF59_9BACT</name>
<dbReference type="PROSITE" id="PS51750">
    <property type="entry name" value="BRO_N"/>
    <property type="match status" value="1"/>
</dbReference>
<dbReference type="PROSITE" id="PS51459">
    <property type="entry name" value="FIDO"/>
    <property type="match status" value="1"/>
</dbReference>
<evidence type="ECO:0000313" key="4">
    <source>
        <dbReference type="Proteomes" id="UP000003805"/>
    </source>
</evidence>
<dbReference type="HOGENOM" id="CLU_048266_1_0_10"/>
<dbReference type="AlphaFoldDB" id="D7NF59"/>
<evidence type="ECO:0000259" key="1">
    <source>
        <dbReference type="PROSITE" id="PS51459"/>
    </source>
</evidence>
<dbReference type="PANTHER" id="PTHR35810:SF1">
    <property type="entry name" value="CYTOPLASMIC PROTEIN"/>
    <property type="match status" value="1"/>
</dbReference>
<accession>D7NF59</accession>
<feature type="domain" description="Bro-N" evidence="2">
    <location>
        <begin position="8"/>
        <end position="125"/>
    </location>
</feature>
<evidence type="ECO:0000313" key="3">
    <source>
        <dbReference type="EMBL" id="EFI47906.1"/>
    </source>
</evidence>
<dbReference type="PANTHER" id="PTHR35810">
    <property type="entry name" value="CYTOPLASMIC PROTEIN-RELATED"/>
    <property type="match status" value="1"/>
</dbReference>
<dbReference type="RefSeq" id="WP_004378460.1">
    <property type="nucleotide sequence ID" value="NZ_GL349571.1"/>
</dbReference>
<dbReference type="InterPro" id="IPR003497">
    <property type="entry name" value="BRO_N_domain"/>
</dbReference>
<dbReference type="InterPro" id="IPR003812">
    <property type="entry name" value="Fido"/>
</dbReference>
<dbReference type="Gene3D" id="1.20.120.1870">
    <property type="entry name" value="Fic/DOC protein, Fido domain"/>
    <property type="match status" value="1"/>
</dbReference>
<organism evidence="3 4">
    <name type="scientific">Segatella oris C735</name>
    <dbReference type="NCBI Taxonomy" id="563008"/>
    <lineage>
        <taxon>Bacteria</taxon>
        <taxon>Pseudomonadati</taxon>
        <taxon>Bacteroidota</taxon>
        <taxon>Bacteroidia</taxon>
        <taxon>Bacteroidales</taxon>
        <taxon>Prevotellaceae</taxon>
        <taxon>Segatella</taxon>
    </lineage>
</organism>
<dbReference type="InterPro" id="IPR036597">
    <property type="entry name" value="Fido-like_dom_sf"/>
</dbReference>
<dbReference type="InterPro" id="IPR011204">
    <property type="entry name" value="Virulence_RhuM-like"/>
</dbReference>
<dbReference type="SUPFAM" id="SSF140931">
    <property type="entry name" value="Fic-like"/>
    <property type="match status" value="1"/>
</dbReference>
<dbReference type="Proteomes" id="UP000003805">
    <property type="component" value="Unassembled WGS sequence"/>
</dbReference>
<feature type="domain" description="Fido" evidence="1">
    <location>
        <begin position="190"/>
        <end position="331"/>
    </location>
</feature>
<reference evidence="3 4" key="1">
    <citation type="submission" date="2010-02" db="EMBL/GenBank/DDBJ databases">
        <title>The Genome Sequence of Prevotella oris strain C735.</title>
        <authorList>
            <consortium name="The Broad Institute Genome Sequencing Platform"/>
            <person name="Ward D."/>
            <person name="Feldgarden M."/>
            <person name="Earl A."/>
            <person name="Young S.K."/>
            <person name="Zeng Q."/>
            <person name="Koehrsen M."/>
            <person name="Alvarado L."/>
            <person name="Berlin A."/>
            <person name="Bochicchio J."/>
            <person name="Borenstein D."/>
            <person name="Chapman S.B."/>
            <person name="Chen Z."/>
            <person name="Engels R."/>
            <person name="Freedman E."/>
            <person name="Gellesch M."/>
            <person name="Goldberg J."/>
            <person name="Griggs A."/>
            <person name="Gujja S."/>
            <person name="Heilman E."/>
            <person name="Heiman D."/>
            <person name="Hepburn T."/>
            <person name="Howarth C."/>
            <person name="Jen D."/>
            <person name="Larson L."/>
            <person name="Mehta T."/>
            <person name="Park D."/>
            <person name="Pearson M."/>
            <person name="Roberts A."/>
            <person name="Saif S."/>
            <person name="Shea T."/>
            <person name="Shenoy N."/>
            <person name="Sisk P."/>
            <person name="Stolte C."/>
            <person name="Sykes S."/>
            <person name="Thomson T."/>
            <person name="Walk T."/>
            <person name="White J."/>
            <person name="Yandava C."/>
            <person name="Sibley C.D."/>
            <person name="Field T.R."/>
            <person name="Grinwis M."/>
            <person name="Eshaghurshan C.S."/>
            <person name="Surette M.G."/>
            <person name="Haas B."/>
            <person name="Nusbaum C."/>
            <person name="Birren B."/>
        </authorList>
    </citation>
    <scope>NUCLEOTIDE SEQUENCE [LARGE SCALE GENOMIC DNA]</scope>
    <source>
        <strain evidence="3 4">C735</strain>
    </source>
</reference>
<gene>
    <name evidence="3" type="ORF">HMPREF0665_02192</name>
</gene>
<dbReference type="EMBL" id="GL349571">
    <property type="protein sequence ID" value="EFI47906.1"/>
    <property type="molecule type" value="Genomic_DNA"/>
</dbReference>